<protein>
    <recommendedName>
        <fullName evidence="4 12">4-hydroxy-tetrahydrodipicolinate synthase</fullName>
        <shortName evidence="12">HTPA synthase</shortName>
        <ecNumber evidence="4 12">4.3.3.7</ecNumber>
    </recommendedName>
</protein>
<keyword evidence="7 12" id="KW-0220">Diaminopimelate biosynthesis</keyword>
<evidence type="ECO:0000256" key="1">
    <source>
        <dbReference type="ARBA" id="ARBA00003294"/>
    </source>
</evidence>
<evidence type="ECO:0000256" key="3">
    <source>
        <dbReference type="ARBA" id="ARBA00007592"/>
    </source>
</evidence>
<evidence type="ECO:0000256" key="5">
    <source>
        <dbReference type="ARBA" id="ARBA00022490"/>
    </source>
</evidence>
<comment type="subunit">
    <text evidence="12">Homotetramer; dimer of dimers.</text>
</comment>
<dbReference type="Gene3D" id="3.20.20.70">
    <property type="entry name" value="Aldolase class I"/>
    <property type="match status" value="1"/>
</dbReference>
<comment type="pathway">
    <text evidence="2 12">Amino-acid biosynthesis; L-lysine biosynthesis via DAP pathway; (S)-tetrahydrodipicolinate from L-aspartate: step 3/4.</text>
</comment>
<evidence type="ECO:0000256" key="8">
    <source>
        <dbReference type="ARBA" id="ARBA00023154"/>
    </source>
</evidence>
<evidence type="ECO:0000256" key="9">
    <source>
        <dbReference type="ARBA" id="ARBA00023239"/>
    </source>
</evidence>
<feature type="binding site" evidence="12 15">
    <location>
        <position position="206"/>
    </location>
    <ligand>
        <name>pyruvate</name>
        <dbReference type="ChEBI" id="CHEBI:15361"/>
    </ligand>
</feature>
<proteinExistence type="inferred from homology"/>
<name>A0A1I0Z5L3_9FIRM</name>
<dbReference type="RefSeq" id="WP_092873019.1">
    <property type="nucleotide sequence ID" value="NZ_FOJY01000013.1"/>
</dbReference>
<dbReference type="Pfam" id="PF00701">
    <property type="entry name" value="DHDPS"/>
    <property type="match status" value="1"/>
</dbReference>
<comment type="catalytic activity">
    <reaction evidence="11 12">
        <text>L-aspartate 4-semialdehyde + pyruvate = (2S,4S)-4-hydroxy-2,3,4,5-tetrahydrodipicolinate + H2O + H(+)</text>
        <dbReference type="Rhea" id="RHEA:34171"/>
        <dbReference type="ChEBI" id="CHEBI:15361"/>
        <dbReference type="ChEBI" id="CHEBI:15377"/>
        <dbReference type="ChEBI" id="CHEBI:15378"/>
        <dbReference type="ChEBI" id="CHEBI:67139"/>
        <dbReference type="ChEBI" id="CHEBI:537519"/>
        <dbReference type="EC" id="4.3.3.7"/>
    </reaction>
</comment>
<evidence type="ECO:0000256" key="10">
    <source>
        <dbReference type="ARBA" id="ARBA00023270"/>
    </source>
</evidence>
<keyword evidence="10 12" id="KW-0704">Schiff base</keyword>
<evidence type="ECO:0000256" key="6">
    <source>
        <dbReference type="ARBA" id="ARBA00022605"/>
    </source>
</evidence>
<keyword evidence="9 12" id="KW-0456">Lyase</keyword>
<comment type="subcellular location">
    <subcellularLocation>
        <location evidence="12">Cytoplasm</location>
    </subcellularLocation>
</comment>
<dbReference type="GO" id="GO:0008840">
    <property type="term" value="F:4-hydroxy-tetrahydrodipicolinate synthase activity"/>
    <property type="evidence" value="ECO:0007669"/>
    <property type="project" value="UniProtKB-UniRule"/>
</dbReference>
<dbReference type="PRINTS" id="PR00146">
    <property type="entry name" value="DHPICSNTHASE"/>
</dbReference>
<dbReference type="HAMAP" id="MF_00418">
    <property type="entry name" value="DapA"/>
    <property type="match status" value="1"/>
</dbReference>
<accession>A0A1I0Z5L3</accession>
<comment type="similarity">
    <text evidence="3 12 13">Belongs to the DapA family.</text>
</comment>
<dbReference type="GO" id="GO:0019877">
    <property type="term" value="P:diaminopimelate biosynthetic process"/>
    <property type="evidence" value="ECO:0007669"/>
    <property type="project" value="UniProtKB-UniRule"/>
</dbReference>
<dbReference type="EMBL" id="FOJY01000013">
    <property type="protein sequence ID" value="SFB21029.1"/>
    <property type="molecule type" value="Genomic_DNA"/>
</dbReference>
<dbReference type="PROSITE" id="PS00666">
    <property type="entry name" value="DHDPS_2"/>
    <property type="match status" value="1"/>
</dbReference>
<keyword evidence="6 12" id="KW-0028">Amino-acid biosynthesis</keyword>
<keyword evidence="8 12" id="KW-0457">Lysine biosynthesis</keyword>
<gene>
    <name evidence="12" type="primary">dapA</name>
    <name evidence="16" type="ORF">SAMN05216249_11343</name>
</gene>
<dbReference type="AlphaFoldDB" id="A0A1I0Z5L3"/>
<reference evidence="16 17" key="1">
    <citation type="submission" date="2016-10" db="EMBL/GenBank/DDBJ databases">
        <authorList>
            <person name="de Groot N.N."/>
        </authorList>
    </citation>
    <scope>NUCLEOTIDE SEQUENCE [LARGE SCALE GENOMIC DNA]</scope>
    <source>
        <strain evidence="16 17">DSM 5522</strain>
    </source>
</reference>
<comment type="function">
    <text evidence="1 12">Catalyzes the condensation of (S)-aspartate-beta-semialdehyde [(S)-ASA] and pyruvate to 4-hydroxy-tetrahydrodipicolinate (HTPA).</text>
</comment>
<evidence type="ECO:0000256" key="11">
    <source>
        <dbReference type="ARBA" id="ARBA00047836"/>
    </source>
</evidence>
<dbReference type="InterPro" id="IPR020625">
    <property type="entry name" value="Schiff_base-form_aldolases_AS"/>
</dbReference>
<dbReference type="InterPro" id="IPR013785">
    <property type="entry name" value="Aldolase_TIM"/>
</dbReference>
<feature type="active site" description="Proton donor/acceptor" evidence="12 14">
    <location>
        <position position="135"/>
    </location>
</feature>
<dbReference type="GO" id="GO:0009089">
    <property type="term" value="P:lysine biosynthetic process via diaminopimelate"/>
    <property type="evidence" value="ECO:0007669"/>
    <property type="project" value="UniProtKB-UniRule"/>
</dbReference>
<evidence type="ECO:0000256" key="14">
    <source>
        <dbReference type="PIRSR" id="PIRSR001365-1"/>
    </source>
</evidence>
<dbReference type="NCBIfam" id="TIGR00674">
    <property type="entry name" value="dapA"/>
    <property type="match status" value="1"/>
</dbReference>
<dbReference type="EC" id="4.3.3.7" evidence="4 12"/>
<evidence type="ECO:0000313" key="16">
    <source>
        <dbReference type="EMBL" id="SFB21029.1"/>
    </source>
</evidence>
<dbReference type="GO" id="GO:0005829">
    <property type="term" value="C:cytosol"/>
    <property type="evidence" value="ECO:0007669"/>
    <property type="project" value="TreeGrafter"/>
</dbReference>
<dbReference type="PROSITE" id="PS00665">
    <property type="entry name" value="DHDPS_1"/>
    <property type="match status" value="1"/>
</dbReference>
<dbReference type="PANTHER" id="PTHR12128">
    <property type="entry name" value="DIHYDRODIPICOLINATE SYNTHASE"/>
    <property type="match status" value="1"/>
</dbReference>
<dbReference type="InterPro" id="IPR005263">
    <property type="entry name" value="DapA"/>
</dbReference>
<dbReference type="STRING" id="1120918.SAMN05216249_11343"/>
<evidence type="ECO:0000313" key="17">
    <source>
        <dbReference type="Proteomes" id="UP000198838"/>
    </source>
</evidence>
<feature type="site" description="Part of a proton relay during catalysis" evidence="12">
    <location>
        <position position="46"/>
    </location>
</feature>
<sequence>MAIFKGAGVALVTPFKENGEVNYEKLEELIDFHVENQTDSIIIVGTTGEGSTLSEEEHIECIKVAICKTNKRIPVIAGTGSNCTKTAVYLSKEAQQAGADGLLVVTPYYNKATQNGLIAHYTTIAKSVDTPIIMYNVPSRTGCAIATSTAAKLFKDVDNIVGIKDAVGNLSQTAELMHLTNGELDLYSGNDDQIVPILSLGGIGVISVLSNVAPKYTHDIVFEYLNGNTSKAAKLQLDAIPLIKALFSEVNPIPVKAAMNILGHEVGDLRLPLTNMEEANQAVLAKAIKEFGACL</sequence>
<evidence type="ECO:0000256" key="13">
    <source>
        <dbReference type="PIRNR" id="PIRNR001365"/>
    </source>
</evidence>
<organism evidence="16 17">
    <name type="scientific">Acetitomaculum ruminis DSM 5522</name>
    <dbReference type="NCBI Taxonomy" id="1120918"/>
    <lineage>
        <taxon>Bacteria</taxon>
        <taxon>Bacillati</taxon>
        <taxon>Bacillota</taxon>
        <taxon>Clostridia</taxon>
        <taxon>Lachnospirales</taxon>
        <taxon>Lachnospiraceae</taxon>
        <taxon>Acetitomaculum</taxon>
    </lineage>
</organism>
<comment type="caution">
    <text evidence="12">Was originally thought to be a dihydrodipicolinate synthase (DHDPS), catalyzing the condensation of (S)-aspartate-beta-semialdehyde [(S)-ASA] and pyruvate to dihydrodipicolinate (DHDP). However, it was shown in E.coli that the product of the enzymatic reaction is not dihydrodipicolinate but in fact (4S)-4-hydroxy-2,3,4,5-tetrahydro-(2S)-dipicolinic acid (HTPA), and that the consecutive dehydration reaction leading to DHDP is not spontaneous but catalyzed by DapB.</text>
</comment>
<dbReference type="PANTHER" id="PTHR12128:SF66">
    <property type="entry name" value="4-HYDROXY-2-OXOGLUTARATE ALDOLASE, MITOCHONDRIAL"/>
    <property type="match status" value="1"/>
</dbReference>
<feature type="active site" description="Schiff-base intermediate with substrate" evidence="12 14">
    <location>
        <position position="164"/>
    </location>
</feature>
<feature type="site" description="Part of a proton relay during catalysis" evidence="12">
    <location>
        <position position="109"/>
    </location>
</feature>
<evidence type="ECO:0000256" key="15">
    <source>
        <dbReference type="PIRSR" id="PIRSR001365-2"/>
    </source>
</evidence>
<dbReference type="UniPathway" id="UPA00034">
    <property type="reaction ID" value="UER00017"/>
</dbReference>
<keyword evidence="17" id="KW-1185">Reference proteome</keyword>
<dbReference type="CDD" id="cd00950">
    <property type="entry name" value="DHDPS"/>
    <property type="match status" value="1"/>
</dbReference>
<dbReference type="SUPFAM" id="SSF51569">
    <property type="entry name" value="Aldolase"/>
    <property type="match status" value="1"/>
</dbReference>
<dbReference type="InterPro" id="IPR002220">
    <property type="entry name" value="DapA-like"/>
</dbReference>
<dbReference type="PIRSF" id="PIRSF001365">
    <property type="entry name" value="DHDPS"/>
    <property type="match status" value="1"/>
</dbReference>
<dbReference type="InterPro" id="IPR020624">
    <property type="entry name" value="Schiff_base-form_aldolases_CS"/>
</dbReference>
<dbReference type="Proteomes" id="UP000198838">
    <property type="component" value="Unassembled WGS sequence"/>
</dbReference>
<keyword evidence="5 12" id="KW-0963">Cytoplasm</keyword>
<evidence type="ECO:0000256" key="2">
    <source>
        <dbReference type="ARBA" id="ARBA00005120"/>
    </source>
</evidence>
<evidence type="ECO:0000256" key="7">
    <source>
        <dbReference type="ARBA" id="ARBA00022915"/>
    </source>
</evidence>
<dbReference type="SMART" id="SM01130">
    <property type="entry name" value="DHDPS"/>
    <property type="match status" value="1"/>
</dbReference>
<dbReference type="OrthoDB" id="9782828at2"/>
<feature type="binding site" evidence="12 15">
    <location>
        <position position="47"/>
    </location>
    <ligand>
        <name>pyruvate</name>
        <dbReference type="ChEBI" id="CHEBI:15361"/>
    </ligand>
</feature>
<evidence type="ECO:0000256" key="4">
    <source>
        <dbReference type="ARBA" id="ARBA00012086"/>
    </source>
</evidence>
<evidence type="ECO:0000256" key="12">
    <source>
        <dbReference type="HAMAP-Rule" id="MF_00418"/>
    </source>
</evidence>